<dbReference type="EMBL" id="QOCR01000002">
    <property type="protein sequence ID" value="RHW51296.1"/>
    <property type="molecule type" value="Genomic_DNA"/>
</dbReference>
<reference evidence="2 3" key="1">
    <citation type="submission" date="2018-07" db="EMBL/GenBank/DDBJ databases">
        <title>Genome sequences of six Lactobacillus spp. isolated from bumble bee guts.</title>
        <authorList>
            <person name="Motta E.V.S."/>
            <person name="Moran N.A."/>
        </authorList>
    </citation>
    <scope>NUCLEOTIDE SEQUENCE [LARGE SCALE GENOMIC DNA]</scope>
    <source>
        <strain evidence="2 3">BI-1.1</strain>
    </source>
</reference>
<organism evidence="2 3">
    <name type="scientific">Bombilactobacillus bombi</name>
    <dbReference type="NCBI Taxonomy" id="1303590"/>
    <lineage>
        <taxon>Bacteria</taxon>
        <taxon>Bacillati</taxon>
        <taxon>Bacillota</taxon>
        <taxon>Bacilli</taxon>
        <taxon>Lactobacillales</taxon>
        <taxon>Lactobacillaceae</taxon>
        <taxon>Bombilactobacillus</taxon>
    </lineage>
</organism>
<evidence type="ECO:0000313" key="3">
    <source>
        <dbReference type="Proteomes" id="UP000284109"/>
    </source>
</evidence>
<accession>A0A3R6YN30</accession>
<dbReference type="Proteomes" id="UP000284109">
    <property type="component" value="Unassembled WGS sequence"/>
</dbReference>
<dbReference type="InterPro" id="IPR009785">
    <property type="entry name" value="Prophage_Lj928_Orf309"/>
</dbReference>
<name>A0A3R6YN30_9LACO</name>
<evidence type="ECO:0008006" key="4">
    <source>
        <dbReference type="Google" id="ProtNLM"/>
    </source>
</evidence>
<comment type="caution">
    <text evidence="2">The sequence shown here is derived from an EMBL/GenBank/DDBJ whole genome shotgun (WGS) entry which is preliminary data.</text>
</comment>
<evidence type="ECO:0000313" key="2">
    <source>
        <dbReference type="EMBL" id="RHW51296.1"/>
    </source>
</evidence>
<keyword evidence="3" id="KW-1185">Reference proteome</keyword>
<dbReference type="RefSeq" id="WP_118900827.1">
    <property type="nucleotide sequence ID" value="NZ_QOCR01000002.1"/>
</dbReference>
<evidence type="ECO:0000256" key="1">
    <source>
        <dbReference type="SAM" id="Coils"/>
    </source>
</evidence>
<gene>
    <name evidence="2" type="ORF">DS831_04550</name>
</gene>
<dbReference type="OrthoDB" id="2193070at2"/>
<dbReference type="Pfam" id="PF07083">
    <property type="entry name" value="DUF1351"/>
    <property type="match status" value="1"/>
</dbReference>
<dbReference type="AlphaFoldDB" id="A0A3R6YN30"/>
<protein>
    <recommendedName>
        <fullName evidence="4">DUF1351 domain-containing protein</fullName>
    </recommendedName>
</protein>
<sequence>MTEKELTIQDFGINYQPPILTISNYEGLQKQLEDELTNFNNLVITESNLKSIKKTKAQLNSLKKQLDGKRKQVKREYNIPYNEFKAKIDGLIGQVDQVFIPIDKGVKELEEKQREERKQHVLELINEMAPEYDVKPEDVPFDPKWTNKSLSELQRTRDIAESLQTLRREQKLAVANRQLIIAHVKDKGMSEAESWLQLLDNGQEVQEVINAIDRTAQKIADDAERKQKEKEAQEAIARANQVTTDDGRVIDETTGEIVAKHYHLVLAFDGTDKELRNLLNQLKANGTKYSIVSNKEV</sequence>
<keyword evidence="1" id="KW-0175">Coiled coil</keyword>
<proteinExistence type="predicted"/>
<feature type="coiled-coil region" evidence="1">
    <location>
        <begin position="22"/>
        <end position="76"/>
    </location>
</feature>